<proteinExistence type="predicted"/>
<sequence length="160" mass="17677">MSACSAREFREASEVLDVHRARRAVLCHVISPEQRIAGKGMVAWRLMSALDYGTVNVKKPYPVRGIILMAVAYFLYDSGYRQRGSRVSLTGRSPFTSLHCVQLAREVIVRAPGDSAAKTDFRSVECILFVGGGVNSGVRPEAVRWPLASSHRVRSHYAQA</sequence>
<gene>
    <name evidence="1" type="ORF">C0Q70_16850</name>
</gene>
<comment type="caution">
    <text evidence="1">The sequence shown here is derived from an EMBL/GenBank/DDBJ whole genome shotgun (WGS) entry which is preliminary data.</text>
</comment>
<reference evidence="1 2" key="1">
    <citation type="submission" date="2018-04" db="EMBL/GenBank/DDBJ databases">
        <title>The genome of golden apple snail Pomacea canaliculata provides insight into stress tolerance and invasive adaptation.</title>
        <authorList>
            <person name="Liu C."/>
            <person name="Liu B."/>
            <person name="Ren Y."/>
            <person name="Zhang Y."/>
            <person name="Wang H."/>
            <person name="Li S."/>
            <person name="Jiang F."/>
            <person name="Yin L."/>
            <person name="Zhang G."/>
            <person name="Qian W."/>
            <person name="Fan W."/>
        </authorList>
    </citation>
    <scope>NUCLEOTIDE SEQUENCE [LARGE SCALE GENOMIC DNA]</scope>
    <source>
        <strain evidence="1">SZHN2017</strain>
        <tissue evidence="1">Muscle</tissue>
    </source>
</reference>
<evidence type="ECO:0000313" key="1">
    <source>
        <dbReference type="EMBL" id="PVD23578.1"/>
    </source>
</evidence>
<keyword evidence="2" id="KW-1185">Reference proteome</keyword>
<dbReference type="AlphaFoldDB" id="A0A2T7NQZ0"/>
<dbReference type="EMBL" id="PZQS01000010">
    <property type="protein sequence ID" value="PVD23578.1"/>
    <property type="molecule type" value="Genomic_DNA"/>
</dbReference>
<evidence type="ECO:0000313" key="2">
    <source>
        <dbReference type="Proteomes" id="UP000245119"/>
    </source>
</evidence>
<accession>A0A2T7NQZ0</accession>
<protein>
    <submittedName>
        <fullName evidence="1">Uncharacterized protein</fullName>
    </submittedName>
</protein>
<organism evidence="1 2">
    <name type="scientific">Pomacea canaliculata</name>
    <name type="common">Golden apple snail</name>
    <dbReference type="NCBI Taxonomy" id="400727"/>
    <lineage>
        <taxon>Eukaryota</taxon>
        <taxon>Metazoa</taxon>
        <taxon>Spiralia</taxon>
        <taxon>Lophotrochozoa</taxon>
        <taxon>Mollusca</taxon>
        <taxon>Gastropoda</taxon>
        <taxon>Caenogastropoda</taxon>
        <taxon>Architaenioglossa</taxon>
        <taxon>Ampullarioidea</taxon>
        <taxon>Ampullariidae</taxon>
        <taxon>Pomacea</taxon>
    </lineage>
</organism>
<name>A0A2T7NQZ0_POMCA</name>
<dbReference type="Proteomes" id="UP000245119">
    <property type="component" value="Linkage Group LG10"/>
</dbReference>